<evidence type="ECO:0000313" key="1">
    <source>
        <dbReference type="EMBL" id="OVA19038.1"/>
    </source>
</evidence>
<dbReference type="AlphaFoldDB" id="A0A200R8L5"/>
<dbReference type="Proteomes" id="UP000195402">
    <property type="component" value="Unassembled WGS sequence"/>
</dbReference>
<comment type="caution">
    <text evidence="1">The sequence shown here is derived from an EMBL/GenBank/DDBJ whole genome shotgun (WGS) entry which is preliminary data.</text>
</comment>
<gene>
    <name evidence="1" type="ORF">BVC80_8643g16</name>
</gene>
<organism evidence="1 2">
    <name type="scientific">Macleaya cordata</name>
    <name type="common">Five-seeded plume-poppy</name>
    <name type="synonym">Bocconia cordata</name>
    <dbReference type="NCBI Taxonomy" id="56857"/>
    <lineage>
        <taxon>Eukaryota</taxon>
        <taxon>Viridiplantae</taxon>
        <taxon>Streptophyta</taxon>
        <taxon>Embryophyta</taxon>
        <taxon>Tracheophyta</taxon>
        <taxon>Spermatophyta</taxon>
        <taxon>Magnoliopsida</taxon>
        <taxon>Ranunculales</taxon>
        <taxon>Papaveraceae</taxon>
        <taxon>Papaveroideae</taxon>
        <taxon>Macleaya</taxon>
    </lineage>
</organism>
<evidence type="ECO:0000313" key="2">
    <source>
        <dbReference type="Proteomes" id="UP000195402"/>
    </source>
</evidence>
<proteinExistence type="predicted"/>
<protein>
    <submittedName>
        <fullName evidence="1">Uncharacterized protein</fullName>
    </submittedName>
</protein>
<dbReference type="EMBL" id="MVGT01000305">
    <property type="protein sequence ID" value="OVA19038.1"/>
    <property type="molecule type" value="Genomic_DNA"/>
</dbReference>
<accession>A0A200R8L5</accession>
<keyword evidence="2" id="KW-1185">Reference proteome</keyword>
<dbReference type="OrthoDB" id="692400at2759"/>
<sequence>MLSVEGMHLGLSPWRFELMWLEDEGLPQLIKEWWDPSYIFCKKLQRLKDYLKQWNCDTFGRIDKKIEVILGKITAVDLKEEQNQITLGERCERENWRKEFTSLSKLEGIREHQRAKDIWGGGW</sequence>
<dbReference type="InParanoid" id="A0A200R8L5"/>
<reference evidence="1 2" key="1">
    <citation type="journal article" date="2017" name="Mol. Plant">
        <title>The Genome of Medicinal Plant Macleaya cordata Provides New Insights into Benzylisoquinoline Alkaloids Metabolism.</title>
        <authorList>
            <person name="Liu X."/>
            <person name="Liu Y."/>
            <person name="Huang P."/>
            <person name="Ma Y."/>
            <person name="Qing Z."/>
            <person name="Tang Q."/>
            <person name="Cao H."/>
            <person name="Cheng P."/>
            <person name="Zheng Y."/>
            <person name="Yuan Z."/>
            <person name="Zhou Y."/>
            <person name="Liu J."/>
            <person name="Tang Z."/>
            <person name="Zhuo Y."/>
            <person name="Zhang Y."/>
            <person name="Yu L."/>
            <person name="Huang J."/>
            <person name="Yang P."/>
            <person name="Peng Q."/>
            <person name="Zhang J."/>
            <person name="Jiang W."/>
            <person name="Zhang Z."/>
            <person name="Lin K."/>
            <person name="Ro D.K."/>
            <person name="Chen X."/>
            <person name="Xiong X."/>
            <person name="Shang Y."/>
            <person name="Huang S."/>
            <person name="Zeng J."/>
        </authorList>
    </citation>
    <scope>NUCLEOTIDE SEQUENCE [LARGE SCALE GENOMIC DNA]</scope>
    <source>
        <strain evidence="2">cv. BLH2017</strain>
        <tissue evidence="1">Root</tissue>
    </source>
</reference>
<name>A0A200R8L5_MACCD</name>